<dbReference type="SUPFAM" id="SSF53850">
    <property type="entry name" value="Periplasmic binding protein-like II"/>
    <property type="match status" value="1"/>
</dbReference>
<evidence type="ECO:0000313" key="6">
    <source>
        <dbReference type="EMBL" id="RBW62224.1"/>
    </source>
</evidence>
<dbReference type="Gene3D" id="1.10.10.10">
    <property type="entry name" value="Winged helix-like DNA-binding domain superfamily/Winged helix DNA-binding domain"/>
    <property type="match status" value="1"/>
</dbReference>
<gene>
    <name evidence="6" type="ORF">DS909_01065</name>
</gene>
<dbReference type="PANTHER" id="PTHR30427">
    <property type="entry name" value="TRANSCRIPTIONAL ACTIVATOR PROTEIN LYSR"/>
    <property type="match status" value="1"/>
</dbReference>
<dbReference type="Proteomes" id="UP000252706">
    <property type="component" value="Unassembled WGS sequence"/>
</dbReference>
<dbReference type="InterPro" id="IPR005119">
    <property type="entry name" value="LysR_subst-bd"/>
</dbReference>
<dbReference type="SUPFAM" id="SSF46785">
    <property type="entry name" value="Winged helix' DNA-binding domain"/>
    <property type="match status" value="1"/>
</dbReference>
<organism evidence="6 7">
    <name type="scientific">Phaeobacter gallaeciensis</name>
    <dbReference type="NCBI Taxonomy" id="60890"/>
    <lineage>
        <taxon>Bacteria</taxon>
        <taxon>Pseudomonadati</taxon>
        <taxon>Pseudomonadota</taxon>
        <taxon>Alphaproteobacteria</taxon>
        <taxon>Rhodobacterales</taxon>
        <taxon>Roseobacteraceae</taxon>
        <taxon>Phaeobacter</taxon>
    </lineage>
</organism>
<dbReference type="GO" id="GO:0003700">
    <property type="term" value="F:DNA-binding transcription factor activity"/>
    <property type="evidence" value="ECO:0007669"/>
    <property type="project" value="InterPro"/>
</dbReference>
<keyword evidence="4" id="KW-0804">Transcription</keyword>
<name>A0A366XCA1_9RHOB</name>
<comment type="similarity">
    <text evidence="1">Belongs to the LysR transcriptional regulatory family.</text>
</comment>
<dbReference type="GO" id="GO:0010628">
    <property type="term" value="P:positive regulation of gene expression"/>
    <property type="evidence" value="ECO:0007669"/>
    <property type="project" value="TreeGrafter"/>
</dbReference>
<evidence type="ECO:0000256" key="3">
    <source>
        <dbReference type="ARBA" id="ARBA00023125"/>
    </source>
</evidence>
<dbReference type="Gene3D" id="3.40.190.10">
    <property type="entry name" value="Periplasmic binding protein-like II"/>
    <property type="match status" value="2"/>
</dbReference>
<dbReference type="EMBL" id="QOCE01000003">
    <property type="protein sequence ID" value="RBW62224.1"/>
    <property type="molecule type" value="Genomic_DNA"/>
</dbReference>
<keyword evidence="3" id="KW-0238">DNA-binding</keyword>
<evidence type="ECO:0000256" key="4">
    <source>
        <dbReference type="ARBA" id="ARBA00023163"/>
    </source>
</evidence>
<keyword evidence="2" id="KW-0805">Transcription regulation</keyword>
<dbReference type="AlphaFoldDB" id="A0A366XCA1"/>
<dbReference type="Pfam" id="PF03466">
    <property type="entry name" value="LysR_substrate"/>
    <property type="match status" value="1"/>
</dbReference>
<sequence length="314" mass="34494">MNLSFRQLQAFREVMRTGSVSEAARILGRTQPAASALIANLEAELDLSLFRRQRGKMVPTPEARYFITEAEAILDRLSLSTRTMREIGELSQGRLKIACMPAASPVLMPQLVAEFLHDKPAVKVSLMMRASSVIEEWISSQQYDIGLSETPAVSGSLDTENFRLSCVCALPADDPLAAKDEVTAADLDGRPMAALQDGHQNLIETMKAFAEQKSVFFQRFELRSFQPAMTLVENGLCYCICDPITAAGYIKGHAKPRPVVFRPFRPSVVLAVSILQPAHRPPSTLATSFAQSLSQELKELQAVFHKADGVTTTP</sequence>
<evidence type="ECO:0000259" key="5">
    <source>
        <dbReference type="PROSITE" id="PS50931"/>
    </source>
</evidence>
<evidence type="ECO:0000256" key="2">
    <source>
        <dbReference type="ARBA" id="ARBA00023015"/>
    </source>
</evidence>
<dbReference type="Pfam" id="PF00126">
    <property type="entry name" value="HTH_1"/>
    <property type="match status" value="1"/>
</dbReference>
<reference evidence="6 7" key="1">
    <citation type="submission" date="2018-07" db="EMBL/GenBank/DDBJ databases">
        <title>Modular assembly of carbohydrate-degrading microbial communities in the ocean.</title>
        <authorList>
            <person name="Enke T.N."/>
            <person name="Datta M.S."/>
            <person name="Schwartzman J.A."/>
            <person name="Cermak N."/>
            <person name="Schmitz D.A."/>
            <person name="Barrere J."/>
            <person name="Cordero O.X."/>
        </authorList>
    </citation>
    <scope>NUCLEOTIDE SEQUENCE [LARGE SCALE GENOMIC DNA]</scope>
    <source>
        <strain evidence="6 7">C3M10</strain>
    </source>
</reference>
<dbReference type="PROSITE" id="PS50931">
    <property type="entry name" value="HTH_LYSR"/>
    <property type="match status" value="1"/>
</dbReference>
<comment type="caution">
    <text evidence="6">The sequence shown here is derived from an EMBL/GenBank/DDBJ whole genome shotgun (WGS) entry which is preliminary data.</text>
</comment>
<dbReference type="InterPro" id="IPR036390">
    <property type="entry name" value="WH_DNA-bd_sf"/>
</dbReference>
<dbReference type="GO" id="GO:0043565">
    <property type="term" value="F:sequence-specific DNA binding"/>
    <property type="evidence" value="ECO:0007669"/>
    <property type="project" value="TreeGrafter"/>
</dbReference>
<dbReference type="PANTHER" id="PTHR30427:SF1">
    <property type="entry name" value="TRANSCRIPTIONAL ACTIVATOR PROTEIN LYSR"/>
    <property type="match status" value="1"/>
</dbReference>
<evidence type="ECO:0000256" key="1">
    <source>
        <dbReference type="ARBA" id="ARBA00009437"/>
    </source>
</evidence>
<evidence type="ECO:0000313" key="7">
    <source>
        <dbReference type="Proteomes" id="UP000252706"/>
    </source>
</evidence>
<accession>A0A366XCA1</accession>
<feature type="domain" description="HTH lysR-type" evidence="5">
    <location>
        <begin position="1"/>
        <end position="60"/>
    </location>
</feature>
<proteinExistence type="inferred from homology"/>
<dbReference type="OrthoDB" id="9811588at2"/>
<dbReference type="InterPro" id="IPR036388">
    <property type="entry name" value="WH-like_DNA-bd_sf"/>
</dbReference>
<dbReference type="RefSeq" id="WP_113821588.1">
    <property type="nucleotide sequence ID" value="NZ_QOCE01000003.1"/>
</dbReference>
<dbReference type="PRINTS" id="PR00039">
    <property type="entry name" value="HTHLYSR"/>
</dbReference>
<protein>
    <submittedName>
        <fullName evidence="6">LysR family transcriptional regulator</fullName>
    </submittedName>
</protein>
<dbReference type="InterPro" id="IPR000847">
    <property type="entry name" value="LysR_HTH_N"/>
</dbReference>